<reference evidence="1 2" key="1">
    <citation type="submission" date="2024-04" db="EMBL/GenBank/DDBJ databases">
        <authorList>
            <person name="Fracassetti M."/>
        </authorList>
    </citation>
    <scope>NUCLEOTIDE SEQUENCE [LARGE SCALE GENOMIC DNA]</scope>
</reference>
<evidence type="ECO:0000313" key="2">
    <source>
        <dbReference type="Proteomes" id="UP001497516"/>
    </source>
</evidence>
<dbReference type="AlphaFoldDB" id="A0AAV2CM67"/>
<proteinExistence type="predicted"/>
<organism evidence="1 2">
    <name type="scientific">Linum trigynum</name>
    <dbReference type="NCBI Taxonomy" id="586398"/>
    <lineage>
        <taxon>Eukaryota</taxon>
        <taxon>Viridiplantae</taxon>
        <taxon>Streptophyta</taxon>
        <taxon>Embryophyta</taxon>
        <taxon>Tracheophyta</taxon>
        <taxon>Spermatophyta</taxon>
        <taxon>Magnoliopsida</taxon>
        <taxon>eudicotyledons</taxon>
        <taxon>Gunneridae</taxon>
        <taxon>Pentapetalae</taxon>
        <taxon>rosids</taxon>
        <taxon>fabids</taxon>
        <taxon>Malpighiales</taxon>
        <taxon>Linaceae</taxon>
        <taxon>Linum</taxon>
    </lineage>
</organism>
<dbReference type="EMBL" id="OZ034813">
    <property type="protein sequence ID" value="CAL1357032.1"/>
    <property type="molecule type" value="Genomic_DNA"/>
</dbReference>
<dbReference type="Proteomes" id="UP001497516">
    <property type="component" value="Chromosome 1"/>
</dbReference>
<accession>A0AAV2CM67</accession>
<evidence type="ECO:0000313" key="1">
    <source>
        <dbReference type="EMBL" id="CAL1357032.1"/>
    </source>
</evidence>
<name>A0AAV2CM67_9ROSI</name>
<protein>
    <submittedName>
        <fullName evidence="1">Uncharacterized protein</fullName>
    </submittedName>
</protein>
<sequence length="153" mass="16883">MPLPYQPYATTVLAPYPSITSLHHPIAAQGLYTQPIHIPVAVATMAYVVLSELAWTDEAPVLKLRLLHTWLAGNPCRPDGFYEHSTLWTDELGVLGSRAEAALGTIGRSSCCWNGLLRGEVFPARSKEAVGILLQRPSTRFHGKHYVHPFLRG</sequence>
<keyword evidence="2" id="KW-1185">Reference proteome</keyword>
<gene>
    <name evidence="1" type="ORF">LTRI10_LOCUS4692</name>
</gene>